<dbReference type="EC" id="3.4.24.-" evidence="11"/>
<dbReference type="PANTHER" id="PTHR43221:SF2">
    <property type="entry name" value="PROTEASE HTPX HOMOLOG"/>
    <property type="match status" value="1"/>
</dbReference>
<feature type="domain" description="Peptidase M48" evidence="12">
    <location>
        <begin position="84"/>
        <end position="321"/>
    </location>
</feature>
<feature type="binding site" evidence="11">
    <location>
        <position position="155"/>
    </location>
    <ligand>
        <name>Zn(2+)</name>
        <dbReference type="ChEBI" id="CHEBI:29105"/>
        <note>catalytic</note>
    </ligand>
</feature>
<dbReference type="EMBL" id="DSBT01000188">
    <property type="protein sequence ID" value="HDP77926.1"/>
    <property type="molecule type" value="Genomic_DNA"/>
</dbReference>
<evidence type="ECO:0000256" key="3">
    <source>
        <dbReference type="ARBA" id="ARBA00022670"/>
    </source>
</evidence>
<feature type="transmembrane region" description="Helical" evidence="11">
    <location>
        <begin position="161"/>
        <end position="191"/>
    </location>
</feature>
<feature type="transmembrane region" description="Helical" evidence="11">
    <location>
        <begin position="211"/>
        <end position="231"/>
    </location>
</feature>
<evidence type="ECO:0000256" key="5">
    <source>
        <dbReference type="ARBA" id="ARBA00022723"/>
    </source>
</evidence>
<evidence type="ECO:0000256" key="4">
    <source>
        <dbReference type="ARBA" id="ARBA00022692"/>
    </source>
</evidence>
<dbReference type="PANTHER" id="PTHR43221">
    <property type="entry name" value="PROTEASE HTPX"/>
    <property type="match status" value="1"/>
</dbReference>
<dbReference type="InterPro" id="IPR022919">
    <property type="entry name" value="Pept_M48_protease_HtpX"/>
</dbReference>
<feature type="binding site" evidence="11">
    <location>
        <position position="151"/>
    </location>
    <ligand>
        <name>Zn(2+)</name>
        <dbReference type="ChEBI" id="CHEBI:29105"/>
        <note>catalytic</note>
    </ligand>
</feature>
<proteinExistence type="inferred from homology"/>
<dbReference type="GO" id="GO:0004222">
    <property type="term" value="F:metalloendopeptidase activity"/>
    <property type="evidence" value="ECO:0007669"/>
    <property type="project" value="UniProtKB-UniRule"/>
</dbReference>
<feature type="active site" evidence="11">
    <location>
        <position position="152"/>
    </location>
</feature>
<evidence type="ECO:0000256" key="11">
    <source>
        <dbReference type="HAMAP-Rule" id="MF_00188"/>
    </source>
</evidence>
<gene>
    <name evidence="11" type="primary">htpX</name>
    <name evidence="13" type="ORF">ENN47_07050</name>
</gene>
<protein>
    <recommendedName>
        <fullName evidence="11">Protease HtpX homolog</fullName>
        <ecNumber evidence="11">3.4.24.-</ecNumber>
    </recommendedName>
</protein>
<keyword evidence="2 11" id="KW-1003">Cell membrane</keyword>
<evidence type="ECO:0000256" key="7">
    <source>
        <dbReference type="ARBA" id="ARBA00022833"/>
    </source>
</evidence>
<name>A0A7C1H6I0_9BACT</name>
<keyword evidence="10 11" id="KW-0472">Membrane</keyword>
<dbReference type="Proteomes" id="UP000886198">
    <property type="component" value="Unassembled WGS sequence"/>
</dbReference>
<evidence type="ECO:0000313" key="13">
    <source>
        <dbReference type="EMBL" id="HDP77926.1"/>
    </source>
</evidence>
<comment type="caution">
    <text evidence="13">The sequence shown here is derived from an EMBL/GenBank/DDBJ whole genome shotgun (WGS) entry which is preliminary data.</text>
</comment>
<evidence type="ECO:0000259" key="12">
    <source>
        <dbReference type="Pfam" id="PF01435"/>
    </source>
</evidence>
<comment type="subcellular location">
    <subcellularLocation>
        <location evidence="11">Cell membrane</location>
        <topology evidence="11">Multi-pass membrane protein</topology>
    </subcellularLocation>
</comment>
<evidence type="ECO:0000256" key="2">
    <source>
        <dbReference type="ARBA" id="ARBA00022475"/>
    </source>
</evidence>
<comment type="similarity">
    <text evidence="1 11">Belongs to the peptidase M48B family.</text>
</comment>
<keyword evidence="9 11" id="KW-0482">Metalloprotease</keyword>
<dbReference type="AlphaFoldDB" id="A0A7C1H6I0"/>
<feature type="binding site" evidence="11">
    <location>
        <position position="244"/>
    </location>
    <ligand>
        <name>Zn(2+)</name>
        <dbReference type="ChEBI" id="CHEBI:29105"/>
        <note>catalytic</note>
    </ligand>
</feature>
<evidence type="ECO:0000256" key="1">
    <source>
        <dbReference type="ARBA" id="ARBA00009779"/>
    </source>
</evidence>
<comment type="cofactor">
    <cofactor evidence="11">
        <name>Zn(2+)</name>
        <dbReference type="ChEBI" id="CHEBI:29105"/>
    </cofactor>
    <text evidence="11">Binds 1 zinc ion per subunit.</text>
</comment>
<dbReference type="CDD" id="cd07340">
    <property type="entry name" value="M48B_Htpx_like"/>
    <property type="match status" value="1"/>
</dbReference>
<evidence type="ECO:0000256" key="8">
    <source>
        <dbReference type="ARBA" id="ARBA00022989"/>
    </source>
</evidence>
<reference evidence="13" key="1">
    <citation type="journal article" date="2020" name="mSystems">
        <title>Genome- and Community-Level Interaction Insights into Carbon Utilization and Element Cycling Functions of Hydrothermarchaeota in Hydrothermal Sediment.</title>
        <authorList>
            <person name="Zhou Z."/>
            <person name="Liu Y."/>
            <person name="Xu W."/>
            <person name="Pan J."/>
            <person name="Luo Z.H."/>
            <person name="Li M."/>
        </authorList>
    </citation>
    <scope>NUCLEOTIDE SEQUENCE [LARGE SCALE GENOMIC DNA]</scope>
    <source>
        <strain evidence="13">SpSt-1179</strain>
    </source>
</reference>
<dbReference type="HAMAP" id="MF_00188">
    <property type="entry name" value="Pept_M48_protease_HtpX"/>
    <property type="match status" value="1"/>
</dbReference>
<dbReference type="GO" id="GO:0008270">
    <property type="term" value="F:zinc ion binding"/>
    <property type="evidence" value="ECO:0007669"/>
    <property type="project" value="UniProtKB-UniRule"/>
</dbReference>
<dbReference type="Gene3D" id="3.30.2010.10">
    <property type="entry name" value="Metalloproteases ('zincins'), catalytic domain"/>
    <property type="match status" value="1"/>
</dbReference>
<dbReference type="GO" id="GO:0006508">
    <property type="term" value="P:proteolysis"/>
    <property type="evidence" value="ECO:0007669"/>
    <property type="project" value="UniProtKB-KW"/>
</dbReference>
<dbReference type="GO" id="GO:0005886">
    <property type="term" value="C:plasma membrane"/>
    <property type="evidence" value="ECO:0007669"/>
    <property type="project" value="UniProtKB-SubCell"/>
</dbReference>
<dbReference type="InterPro" id="IPR050083">
    <property type="entry name" value="HtpX_protease"/>
</dbReference>
<evidence type="ECO:0000256" key="10">
    <source>
        <dbReference type="ARBA" id="ARBA00023136"/>
    </source>
</evidence>
<dbReference type="Pfam" id="PF01435">
    <property type="entry name" value="Peptidase_M48"/>
    <property type="match status" value="1"/>
</dbReference>
<keyword evidence="5 11" id="KW-0479">Metal-binding</keyword>
<keyword evidence="7 11" id="KW-0862">Zinc</keyword>
<feature type="transmembrane region" description="Helical" evidence="11">
    <location>
        <begin position="18"/>
        <end position="36"/>
    </location>
</feature>
<organism evidence="13">
    <name type="scientific">Mesotoga infera</name>
    <dbReference type="NCBI Taxonomy" id="1236046"/>
    <lineage>
        <taxon>Bacteria</taxon>
        <taxon>Thermotogati</taxon>
        <taxon>Thermotogota</taxon>
        <taxon>Thermotogae</taxon>
        <taxon>Kosmotogales</taxon>
        <taxon>Kosmotogaceae</taxon>
        <taxon>Mesotoga</taxon>
    </lineage>
</organism>
<evidence type="ECO:0000256" key="6">
    <source>
        <dbReference type="ARBA" id="ARBA00022801"/>
    </source>
</evidence>
<sequence>MSFTVDFYEESRKNVRKTVILVMVFLVMMIAFGLIIDLVFGILPIFTLVFLAIASIQTLISLTSGKEIVLRSVKARELKANDPEERQLKNIVDELSLAAGMGKPPEVYVIDDDSVINAFATGRKQEDSVVCVTSGLLKSLDREETSGVIGHELSHIINRDILLMTLISALLGAVVIVQLLAFRALITYLRFGAIGAATRSRRSSKKNDNSALAIIAFLAAVAGLGALFSFIGRLSLLAVSRTREYFADARAVELTRNPSGLASALRKIVTSSAKLKTANVATAHLFISDPLKRGINNRTSFFASLWSTHPPIAMRISILENKTLTEVEAELSDYI</sequence>
<dbReference type="InterPro" id="IPR001915">
    <property type="entry name" value="Peptidase_M48"/>
</dbReference>
<evidence type="ECO:0000256" key="9">
    <source>
        <dbReference type="ARBA" id="ARBA00023049"/>
    </source>
</evidence>
<accession>A0A7C1H6I0</accession>
<keyword evidence="8 11" id="KW-1133">Transmembrane helix</keyword>
<keyword evidence="3 11" id="KW-0645">Protease</keyword>
<keyword evidence="4 11" id="KW-0812">Transmembrane</keyword>
<keyword evidence="6 11" id="KW-0378">Hydrolase</keyword>